<evidence type="ECO:0000313" key="3">
    <source>
        <dbReference type="EMBL" id="UNM16881.1"/>
    </source>
</evidence>
<evidence type="ECO:0000313" key="4">
    <source>
        <dbReference type="Proteomes" id="UP000828924"/>
    </source>
</evidence>
<organism evidence="3 4">
    <name type="scientific">Streptomyces formicae</name>
    <dbReference type="NCBI Taxonomy" id="1616117"/>
    <lineage>
        <taxon>Bacteria</taxon>
        <taxon>Bacillati</taxon>
        <taxon>Actinomycetota</taxon>
        <taxon>Actinomycetes</taxon>
        <taxon>Kitasatosporales</taxon>
        <taxon>Streptomycetaceae</taxon>
        <taxon>Streptomyces</taxon>
    </lineage>
</organism>
<keyword evidence="4" id="KW-1185">Reference proteome</keyword>
<dbReference type="EMBL" id="CP071872">
    <property type="protein sequence ID" value="UNM16881.1"/>
    <property type="molecule type" value="Genomic_DNA"/>
</dbReference>
<protein>
    <submittedName>
        <fullName evidence="3">FBP domain-containing protein</fullName>
    </submittedName>
</protein>
<evidence type="ECO:0000256" key="1">
    <source>
        <dbReference type="SAM" id="MobiDB-lite"/>
    </source>
</evidence>
<proteinExistence type="predicted"/>
<feature type="domain" description="Elongation factor G-binding protein C-terminal treble-clef zinc-finger" evidence="2">
    <location>
        <begin position="96"/>
        <end position="150"/>
    </location>
</feature>
<dbReference type="InterPro" id="IPR032330">
    <property type="entry name" value="EF-G-binding_C"/>
</dbReference>
<sequence>MPPRTGRVSSRRYRDETLPHDTAPPGPGTPKAPARGKRSFGLLRRRSDAILSSRTPQPDTRHPSRTPWQTAGVPAGFCRDLLSPSEPGRAPRLTRHEPNSVGAYMCTDLACSLYVRGRKDAVPGGRLNESLTVEEQIARTRGNLFAFLDRL</sequence>
<name>A0ABY3X282_9ACTN</name>
<accession>A0ABY3X282</accession>
<dbReference type="Pfam" id="PF16571">
    <property type="entry name" value="FBP_C"/>
    <property type="match status" value="1"/>
</dbReference>
<evidence type="ECO:0000259" key="2">
    <source>
        <dbReference type="Pfam" id="PF16571"/>
    </source>
</evidence>
<reference evidence="3 4" key="1">
    <citation type="submission" date="2021-03" db="EMBL/GenBank/DDBJ databases">
        <title>Complete genome of Streptomyces formicae strain 1H-GS9 (DSM 100524).</title>
        <authorList>
            <person name="Atanasov K.E."/>
            <person name="Altabella T."/>
            <person name="Ferrer A."/>
        </authorList>
    </citation>
    <scope>NUCLEOTIDE SEQUENCE [LARGE SCALE GENOMIC DNA]</scope>
    <source>
        <strain evidence="3 4">1H-GS9</strain>
    </source>
</reference>
<feature type="region of interest" description="Disordered" evidence="1">
    <location>
        <begin position="1"/>
        <end position="74"/>
    </location>
</feature>
<gene>
    <name evidence="3" type="ORF">J4032_35165</name>
</gene>
<dbReference type="Proteomes" id="UP000828924">
    <property type="component" value="Chromosome"/>
</dbReference>